<keyword evidence="4" id="KW-1185">Reference proteome</keyword>
<proteinExistence type="predicted"/>
<dbReference type="AlphaFoldDB" id="A0A3D8RDQ1"/>
<feature type="transmembrane region" description="Helical" evidence="1">
    <location>
        <begin position="6"/>
        <end position="27"/>
    </location>
</feature>
<keyword evidence="1" id="KW-1133">Transmembrane helix</keyword>
<keyword evidence="1" id="KW-0472">Membrane</keyword>
<reference evidence="3 4" key="1">
    <citation type="journal article" date="2018" name="IMA Fungus">
        <title>IMA Genome-F 9: Draft genome sequence of Annulohypoxylon stygium, Aspergillus mulundensis, Berkeleyomyces basicola (syn. Thielaviopsis basicola), Ceratocystis smalleyi, two Cercospora beticola strains, Coleophoma cylindrospora, Fusarium fracticaudum, Phialophora cf. hyalina, and Morchella septimelata.</title>
        <authorList>
            <person name="Wingfield B.D."/>
            <person name="Bills G.F."/>
            <person name="Dong Y."/>
            <person name="Huang W."/>
            <person name="Nel W.J."/>
            <person name="Swalarsk-Parry B.S."/>
            <person name="Vaghefi N."/>
            <person name="Wilken P.M."/>
            <person name="An Z."/>
            <person name="de Beer Z.W."/>
            <person name="De Vos L."/>
            <person name="Chen L."/>
            <person name="Duong T.A."/>
            <person name="Gao Y."/>
            <person name="Hammerbacher A."/>
            <person name="Kikkert J.R."/>
            <person name="Li Y."/>
            <person name="Li H."/>
            <person name="Li K."/>
            <person name="Li Q."/>
            <person name="Liu X."/>
            <person name="Ma X."/>
            <person name="Naidoo K."/>
            <person name="Pethybridge S.J."/>
            <person name="Sun J."/>
            <person name="Steenkamp E.T."/>
            <person name="van der Nest M.A."/>
            <person name="van Wyk S."/>
            <person name="Wingfield M.J."/>
            <person name="Xiong C."/>
            <person name="Yue Q."/>
            <person name="Zhang X."/>
        </authorList>
    </citation>
    <scope>NUCLEOTIDE SEQUENCE [LARGE SCALE GENOMIC DNA]</scope>
    <source>
        <strain evidence="3 4">BP5796</strain>
    </source>
</reference>
<accession>A0A3D8RDQ1</accession>
<keyword evidence="1" id="KW-0812">Transmembrane</keyword>
<feature type="domain" description="DUF7702" evidence="2">
    <location>
        <begin position="4"/>
        <end position="251"/>
    </location>
</feature>
<evidence type="ECO:0000256" key="1">
    <source>
        <dbReference type="SAM" id="Phobius"/>
    </source>
</evidence>
<sequence length="278" mass="30766">MEPYTQVAIAELVFFSLCLIPTIIILLHVKKHKRFLSSFHFLLFIILRIVCAALLIADIPKALHTFHILQIAGTALLLLALQAIIHEMLVREATRERATGRQVLGVLFGISHFVTWAMFALVIVAGFTIDSSHPDSPPIDAQNNDWVTAGQYWPLLLASLKIFIIAIFTSILGLCFLTVEHISQPHGRRFFWALICSILLMMPRTAYSFFSVLSAKDSDFAAAGDVEYFIGLAMAEEFIISLLFVIAGVLIPRKPKPRPLSDGLGDVPPTLGTSGVVR</sequence>
<feature type="transmembrane region" description="Helical" evidence="1">
    <location>
        <begin position="190"/>
        <end position="210"/>
    </location>
</feature>
<comment type="caution">
    <text evidence="3">The sequence shown here is derived from an EMBL/GenBank/DDBJ whole genome shotgun (WGS) entry which is preliminary data.</text>
</comment>
<feature type="transmembrane region" description="Helical" evidence="1">
    <location>
        <begin position="230"/>
        <end position="251"/>
    </location>
</feature>
<dbReference type="PANTHER" id="PTHR42109:SF2">
    <property type="entry name" value="INTEGRAL MEMBRANE PROTEIN"/>
    <property type="match status" value="1"/>
</dbReference>
<organism evidence="3 4">
    <name type="scientific">Coleophoma crateriformis</name>
    <dbReference type="NCBI Taxonomy" id="565419"/>
    <lineage>
        <taxon>Eukaryota</taxon>
        <taxon>Fungi</taxon>
        <taxon>Dikarya</taxon>
        <taxon>Ascomycota</taxon>
        <taxon>Pezizomycotina</taxon>
        <taxon>Leotiomycetes</taxon>
        <taxon>Helotiales</taxon>
        <taxon>Dermateaceae</taxon>
        <taxon>Coleophoma</taxon>
    </lineage>
</organism>
<dbReference type="Pfam" id="PF24800">
    <property type="entry name" value="DUF7702"/>
    <property type="match status" value="1"/>
</dbReference>
<feature type="transmembrane region" description="Helical" evidence="1">
    <location>
        <begin position="39"/>
        <end position="57"/>
    </location>
</feature>
<evidence type="ECO:0000313" key="3">
    <source>
        <dbReference type="EMBL" id="RDW72193.1"/>
    </source>
</evidence>
<dbReference type="InterPro" id="IPR056119">
    <property type="entry name" value="DUF7702"/>
</dbReference>
<dbReference type="EMBL" id="PDLN01000011">
    <property type="protein sequence ID" value="RDW72193.1"/>
    <property type="molecule type" value="Genomic_DNA"/>
</dbReference>
<evidence type="ECO:0000259" key="2">
    <source>
        <dbReference type="Pfam" id="PF24800"/>
    </source>
</evidence>
<gene>
    <name evidence="3" type="ORF">BP5796_08227</name>
</gene>
<name>A0A3D8RDQ1_9HELO</name>
<dbReference type="Proteomes" id="UP000256328">
    <property type="component" value="Unassembled WGS sequence"/>
</dbReference>
<feature type="transmembrane region" description="Helical" evidence="1">
    <location>
        <begin position="152"/>
        <end position="178"/>
    </location>
</feature>
<feature type="transmembrane region" description="Helical" evidence="1">
    <location>
        <begin position="106"/>
        <end position="129"/>
    </location>
</feature>
<feature type="transmembrane region" description="Helical" evidence="1">
    <location>
        <begin position="63"/>
        <end position="85"/>
    </location>
</feature>
<dbReference type="PANTHER" id="PTHR42109">
    <property type="entry name" value="UNPLACED GENOMIC SCAFFOLD UM_SCAF_CONTIG_1.265, WHOLE GENOME SHOTGUN SEQUENCE"/>
    <property type="match status" value="1"/>
</dbReference>
<protein>
    <recommendedName>
        <fullName evidence="2">DUF7702 domain-containing protein</fullName>
    </recommendedName>
</protein>
<dbReference type="OrthoDB" id="10360711at2759"/>
<evidence type="ECO:0000313" key="4">
    <source>
        <dbReference type="Proteomes" id="UP000256328"/>
    </source>
</evidence>